<dbReference type="InterPro" id="IPR002227">
    <property type="entry name" value="Tyrosinase_Cu-bd"/>
</dbReference>
<feature type="domain" description="Tyrosinase copper-binding" evidence="4">
    <location>
        <begin position="143"/>
        <end position="160"/>
    </location>
</feature>
<feature type="region of interest" description="Disordered" evidence="3">
    <location>
        <begin position="317"/>
        <end position="344"/>
    </location>
</feature>
<evidence type="ECO:0000256" key="1">
    <source>
        <dbReference type="ARBA" id="ARBA00022723"/>
    </source>
</evidence>
<evidence type="ECO:0000259" key="5">
    <source>
        <dbReference type="PROSITE" id="PS00498"/>
    </source>
</evidence>
<keyword evidence="2" id="KW-0186">Copper</keyword>
<evidence type="ECO:0000313" key="7">
    <source>
        <dbReference type="Proteomes" id="UP000683360"/>
    </source>
</evidence>
<gene>
    <name evidence="6" type="ORF">MEDL_19639</name>
</gene>
<evidence type="ECO:0000313" key="6">
    <source>
        <dbReference type="EMBL" id="CAG2205217.1"/>
    </source>
</evidence>
<dbReference type="EMBL" id="CAJPWZ010001018">
    <property type="protein sequence ID" value="CAG2205217.1"/>
    <property type="molecule type" value="Genomic_DNA"/>
</dbReference>
<dbReference type="PROSITE" id="PS00498">
    <property type="entry name" value="TYROSINASE_2"/>
    <property type="match status" value="1"/>
</dbReference>
<dbReference type="PRINTS" id="PR00092">
    <property type="entry name" value="TYROSINASE"/>
</dbReference>
<dbReference type="OrthoDB" id="6132182at2759"/>
<comment type="caution">
    <text evidence="6">The sequence shown here is derived from an EMBL/GenBank/DDBJ whole genome shotgun (WGS) entry which is preliminary data.</text>
</comment>
<dbReference type="Proteomes" id="UP000683360">
    <property type="component" value="Unassembled WGS sequence"/>
</dbReference>
<dbReference type="Pfam" id="PF00264">
    <property type="entry name" value="Tyrosinase"/>
    <property type="match status" value="1"/>
</dbReference>
<sequence length="651" mass="75052">MFLIPASAIIMEDTVPPMLEECYSGQVDKNITPYEVQTSCLESFLGQMYKNTSTLRLGKEAFAWLDSLGRDIHIRLRRQSRRRNNQYYTNRMRVRKEIRTLSEDEREDFFDAVRALKADKSVAPNQYDVLALMHQGDAVDSAHGGPNFVSWHRYYLLLFENALRTKKRRVTLPYWDSTLDYLMDKPEDTILFTEIFLGNPKGVVYSGPFALWNTPTDPPTILRRDIPGVFSSLINPQTLQQVFKKKYHREILTPTNVEDDANLEYHHDGVHVWVGGEDGHMGGVYTSPMDPTFFLHHCYIDYLWEQFRQRQKRFGINSETDYPPTTDTYHSPSRIMDNLKPPKNSDGYSNSFTRNIYRYAPAPTCKNKCGRAKRGFLFCDRKKKACVSRSRNEFRKEDGFKSVKNWYRGGGKKIIPQSVKNSSPQIGINSVAADTSGFVSKVDARQTRANKAPKMTRKFKARIVDPRTKSRQRRSIDQSFASNNVRIAFDINMHLRQENGNNNSLNRIPYNLDNWAVAPIAITNTHARLHTPGQDHLKNQRTFNITFQTDGFSYRGRHMEYITVDERTLTSESVGSIAFEKPVSGETKAYVRAYDSYGKLCQPSCLVSQSMYKECSGMIKVTSDYPRMYFESYNGASDSNMKPFLKFICVN</sequence>
<dbReference type="PANTHER" id="PTHR11474:SF126">
    <property type="entry name" value="TYROSINASE-LIKE PROTEIN TYR-1-RELATED"/>
    <property type="match status" value="1"/>
</dbReference>
<evidence type="ECO:0000256" key="3">
    <source>
        <dbReference type="SAM" id="MobiDB-lite"/>
    </source>
</evidence>
<dbReference type="SUPFAM" id="SSF48056">
    <property type="entry name" value="Di-copper centre-containing domain"/>
    <property type="match status" value="1"/>
</dbReference>
<protein>
    <submittedName>
        <fullName evidence="6">TYR</fullName>
        <ecNumber evidence="6">1.14.18.1</ecNumber>
    </submittedName>
</protein>
<keyword evidence="1" id="KW-0479">Metal-binding</keyword>
<organism evidence="6 7">
    <name type="scientific">Mytilus edulis</name>
    <name type="common">Blue mussel</name>
    <dbReference type="NCBI Taxonomy" id="6550"/>
    <lineage>
        <taxon>Eukaryota</taxon>
        <taxon>Metazoa</taxon>
        <taxon>Spiralia</taxon>
        <taxon>Lophotrochozoa</taxon>
        <taxon>Mollusca</taxon>
        <taxon>Bivalvia</taxon>
        <taxon>Autobranchia</taxon>
        <taxon>Pteriomorphia</taxon>
        <taxon>Mytilida</taxon>
        <taxon>Mytiloidea</taxon>
        <taxon>Mytilidae</taxon>
        <taxon>Mytilinae</taxon>
        <taxon>Mytilus</taxon>
    </lineage>
</organism>
<proteinExistence type="predicted"/>
<keyword evidence="7" id="KW-1185">Reference proteome</keyword>
<dbReference type="PROSITE" id="PS00497">
    <property type="entry name" value="TYROSINASE_1"/>
    <property type="match status" value="1"/>
</dbReference>
<evidence type="ECO:0000256" key="2">
    <source>
        <dbReference type="ARBA" id="ARBA00023008"/>
    </source>
</evidence>
<accession>A0A8S3R7K9</accession>
<keyword evidence="6" id="KW-0560">Oxidoreductase</keyword>
<evidence type="ECO:0000259" key="4">
    <source>
        <dbReference type="PROSITE" id="PS00497"/>
    </source>
</evidence>
<dbReference type="PANTHER" id="PTHR11474">
    <property type="entry name" value="TYROSINASE FAMILY MEMBER"/>
    <property type="match status" value="1"/>
</dbReference>
<dbReference type="GO" id="GO:0046872">
    <property type="term" value="F:metal ion binding"/>
    <property type="evidence" value="ECO:0007669"/>
    <property type="project" value="UniProtKB-KW"/>
</dbReference>
<reference evidence="6" key="1">
    <citation type="submission" date="2021-03" db="EMBL/GenBank/DDBJ databases">
        <authorList>
            <person name="Bekaert M."/>
        </authorList>
    </citation>
    <scope>NUCLEOTIDE SEQUENCE</scope>
</reference>
<feature type="domain" description="Tyrosinase copper-binding" evidence="5">
    <location>
        <begin position="290"/>
        <end position="301"/>
    </location>
</feature>
<dbReference type="GO" id="GO:0004503">
    <property type="term" value="F:tyrosinase activity"/>
    <property type="evidence" value="ECO:0007669"/>
    <property type="project" value="UniProtKB-EC"/>
</dbReference>
<feature type="compositionally biased region" description="Polar residues" evidence="3">
    <location>
        <begin position="317"/>
        <end position="331"/>
    </location>
</feature>
<dbReference type="EC" id="1.14.18.1" evidence="6"/>
<dbReference type="InterPro" id="IPR008922">
    <property type="entry name" value="Di-copper_centre_dom_sf"/>
</dbReference>
<dbReference type="AlphaFoldDB" id="A0A8S3R7K9"/>
<dbReference type="InterPro" id="IPR050316">
    <property type="entry name" value="Tyrosinase/Hemocyanin"/>
</dbReference>
<dbReference type="Gene3D" id="1.10.1280.10">
    <property type="entry name" value="Di-copper center containing domain from catechol oxidase"/>
    <property type="match status" value="1"/>
</dbReference>
<name>A0A8S3R7K9_MYTED</name>